<dbReference type="Proteomes" id="UP000823749">
    <property type="component" value="Chromosome 2"/>
</dbReference>
<evidence type="ECO:0000313" key="3">
    <source>
        <dbReference type="Proteomes" id="UP000823749"/>
    </source>
</evidence>
<feature type="region of interest" description="Disordered" evidence="1">
    <location>
        <begin position="81"/>
        <end position="120"/>
    </location>
</feature>
<sequence length="120" mass="13279">MPFTREETPPHDPLSYATDSYEFWCTDATKCCPPLPLSLSHRIQIGPLQLRPQPRLLTPLLGQPQVLNFFFATAYFPTIAATTSPPSTTPPNAPMLPSTASPSSMTMQRQLTDGHPKRTL</sequence>
<name>A0AAV6LBD9_9ERIC</name>
<protein>
    <submittedName>
        <fullName evidence="2">Uncharacterized protein</fullName>
    </submittedName>
</protein>
<reference evidence="2" key="1">
    <citation type="submission" date="2020-08" db="EMBL/GenBank/DDBJ databases">
        <title>Plant Genome Project.</title>
        <authorList>
            <person name="Zhang R.-G."/>
        </authorList>
    </citation>
    <scope>NUCLEOTIDE SEQUENCE</scope>
    <source>
        <strain evidence="2">WSP0</strain>
        <tissue evidence="2">Leaf</tissue>
    </source>
</reference>
<accession>A0AAV6LBD9</accession>
<feature type="compositionally biased region" description="Polar residues" evidence="1">
    <location>
        <begin position="98"/>
        <end position="111"/>
    </location>
</feature>
<dbReference type="AlphaFoldDB" id="A0AAV6LBD9"/>
<evidence type="ECO:0000313" key="2">
    <source>
        <dbReference type="EMBL" id="KAG5562010.1"/>
    </source>
</evidence>
<proteinExistence type="predicted"/>
<comment type="caution">
    <text evidence="2">The sequence shown here is derived from an EMBL/GenBank/DDBJ whole genome shotgun (WGS) entry which is preliminary data.</text>
</comment>
<dbReference type="EMBL" id="JACTNZ010000002">
    <property type="protein sequence ID" value="KAG5562010.1"/>
    <property type="molecule type" value="Genomic_DNA"/>
</dbReference>
<keyword evidence="3" id="KW-1185">Reference proteome</keyword>
<evidence type="ECO:0000256" key="1">
    <source>
        <dbReference type="SAM" id="MobiDB-lite"/>
    </source>
</evidence>
<organism evidence="2 3">
    <name type="scientific">Rhododendron griersonianum</name>
    <dbReference type="NCBI Taxonomy" id="479676"/>
    <lineage>
        <taxon>Eukaryota</taxon>
        <taxon>Viridiplantae</taxon>
        <taxon>Streptophyta</taxon>
        <taxon>Embryophyta</taxon>
        <taxon>Tracheophyta</taxon>
        <taxon>Spermatophyta</taxon>
        <taxon>Magnoliopsida</taxon>
        <taxon>eudicotyledons</taxon>
        <taxon>Gunneridae</taxon>
        <taxon>Pentapetalae</taxon>
        <taxon>asterids</taxon>
        <taxon>Ericales</taxon>
        <taxon>Ericaceae</taxon>
        <taxon>Ericoideae</taxon>
        <taxon>Rhodoreae</taxon>
        <taxon>Rhododendron</taxon>
    </lineage>
</organism>
<gene>
    <name evidence="2" type="ORF">RHGRI_004897</name>
</gene>